<dbReference type="PIRSF" id="PIRSF001415">
    <property type="entry name" value="Porphbilin_synth"/>
    <property type="match status" value="1"/>
</dbReference>
<evidence type="ECO:0000313" key="16">
    <source>
        <dbReference type="EMBL" id="MBX8643257.1"/>
    </source>
</evidence>
<evidence type="ECO:0000256" key="1">
    <source>
        <dbReference type="ARBA" id="ARBA00004694"/>
    </source>
</evidence>
<feature type="active site" description="Schiff-base intermediate with substrate" evidence="10">
    <location>
        <position position="186"/>
    </location>
</feature>
<evidence type="ECO:0000256" key="14">
    <source>
        <dbReference type="RuleBase" id="RU004161"/>
    </source>
</evidence>
<dbReference type="Proteomes" id="UP000716004">
    <property type="component" value="Unassembled WGS sequence"/>
</dbReference>
<feature type="binding site" evidence="11">
    <location>
        <position position="208"/>
    </location>
    <ligand>
        <name>5-aminolevulinate</name>
        <dbReference type="ChEBI" id="CHEBI:356416"/>
        <label>1</label>
    </ligand>
</feature>
<feature type="binding site" evidence="11">
    <location>
        <position position="304"/>
    </location>
    <ligand>
        <name>5-aminolevulinate</name>
        <dbReference type="ChEBI" id="CHEBI:356416"/>
        <label>2</label>
    </ligand>
</feature>
<evidence type="ECO:0000256" key="10">
    <source>
        <dbReference type="PIRSR" id="PIRSR001415-1"/>
    </source>
</evidence>
<evidence type="ECO:0000256" key="12">
    <source>
        <dbReference type="PIRSR" id="PIRSR001415-3"/>
    </source>
</evidence>
<dbReference type="GO" id="GO:0005829">
    <property type="term" value="C:cytosol"/>
    <property type="evidence" value="ECO:0007669"/>
    <property type="project" value="TreeGrafter"/>
</dbReference>
<evidence type="ECO:0000256" key="2">
    <source>
        <dbReference type="ARBA" id="ARBA00008055"/>
    </source>
</evidence>
<keyword evidence="13" id="KW-0460">Magnesium</keyword>
<organism evidence="15 17">
    <name type="scientific">Candidatus Sysuiplasma superficiale</name>
    <dbReference type="NCBI Taxonomy" id="2823368"/>
    <lineage>
        <taxon>Archaea</taxon>
        <taxon>Methanobacteriati</taxon>
        <taxon>Thermoplasmatota</taxon>
        <taxon>Thermoplasmata</taxon>
        <taxon>Candidatus Sysuiplasmatales</taxon>
        <taxon>Candidatus Sysuiplasmataceae</taxon>
        <taxon>Candidatus Sysuiplasma</taxon>
    </lineage>
</organism>
<proteinExistence type="inferred from homology"/>
<dbReference type="PANTHER" id="PTHR11458:SF0">
    <property type="entry name" value="DELTA-AMINOLEVULINIC ACID DEHYDRATASE"/>
    <property type="match status" value="1"/>
</dbReference>
<dbReference type="AlphaFoldDB" id="A0A8J7YPK1"/>
<comment type="caution">
    <text evidence="15">The sequence shown here is derived from an EMBL/GenBank/DDBJ whole genome shotgun (WGS) entry which is preliminary data.</text>
</comment>
<feature type="binding site" evidence="12">
    <location>
        <position position="121"/>
    </location>
    <ligand>
        <name>Zn(2+)</name>
        <dbReference type="ChEBI" id="CHEBI:29105"/>
        <note>catalytic</note>
    </ligand>
</feature>
<feature type="binding site" evidence="12">
    <location>
        <position position="113"/>
    </location>
    <ligand>
        <name>Zn(2+)</name>
        <dbReference type="ChEBI" id="CHEBI:29105"/>
        <note>catalytic</note>
    </ligand>
</feature>
<dbReference type="Pfam" id="PF00490">
    <property type="entry name" value="ALAD"/>
    <property type="match status" value="1"/>
</dbReference>
<dbReference type="PRINTS" id="PR00144">
    <property type="entry name" value="DALDHYDRTASE"/>
</dbReference>
<dbReference type="GO" id="GO:0006782">
    <property type="term" value="P:protoporphyrinogen IX biosynthetic process"/>
    <property type="evidence" value="ECO:0007669"/>
    <property type="project" value="UniProtKB-UniPathway"/>
</dbReference>
<dbReference type="UniPathway" id="UPA00251">
    <property type="reaction ID" value="UER00318"/>
</dbReference>
<dbReference type="GO" id="GO:0004655">
    <property type="term" value="F:porphobilinogen synthase activity"/>
    <property type="evidence" value="ECO:0007669"/>
    <property type="project" value="UniProtKB-EC"/>
</dbReference>
<evidence type="ECO:0000313" key="15">
    <source>
        <dbReference type="EMBL" id="MBX8631431.1"/>
    </source>
</evidence>
<evidence type="ECO:0000256" key="4">
    <source>
        <dbReference type="ARBA" id="ARBA00020771"/>
    </source>
</evidence>
<dbReference type="EMBL" id="JAGVSJ010000004">
    <property type="protein sequence ID" value="MBX8631431.1"/>
    <property type="molecule type" value="Genomic_DNA"/>
</dbReference>
<keyword evidence="5" id="KW-0350">Heme biosynthesis</keyword>
<dbReference type="EC" id="4.2.1.24" evidence="3"/>
<evidence type="ECO:0000256" key="3">
    <source>
        <dbReference type="ARBA" id="ARBA00012053"/>
    </source>
</evidence>
<dbReference type="EMBL" id="JAHEAC010000002">
    <property type="protein sequence ID" value="MBX8643257.1"/>
    <property type="molecule type" value="Genomic_DNA"/>
</dbReference>
<dbReference type="SUPFAM" id="SSF51569">
    <property type="entry name" value="Aldolase"/>
    <property type="match status" value="1"/>
</dbReference>
<comment type="catalytic activity">
    <reaction evidence="9">
        <text>2 5-aminolevulinate = porphobilinogen + 2 H2O + H(+)</text>
        <dbReference type="Rhea" id="RHEA:24064"/>
        <dbReference type="ChEBI" id="CHEBI:15377"/>
        <dbReference type="ChEBI" id="CHEBI:15378"/>
        <dbReference type="ChEBI" id="CHEBI:58126"/>
        <dbReference type="ChEBI" id="CHEBI:356416"/>
        <dbReference type="EC" id="4.2.1.24"/>
    </reaction>
</comment>
<dbReference type="InterPro" id="IPR001731">
    <property type="entry name" value="ALAD"/>
</dbReference>
<evidence type="ECO:0000256" key="6">
    <source>
        <dbReference type="ARBA" id="ARBA00023239"/>
    </source>
</evidence>
<dbReference type="PANTHER" id="PTHR11458">
    <property type="entry name" value="DELTA-AMINOLEVULINIC ACID DEHYDRATASE"/>
    <property type="match status" value="1"/>
</dbReference>
<keyword evidence="7" id="KW-0627">Porphyrin biosynthesis</keyword>
<sequence>MRRLRREGIRQLLSSVSVRPSSLMYPVFVDERLREKQPIQSMPGQFRYSIGDIPALCEEMERCGIGAAMVFGLPETKDDSGSGAYGKDGIVQKAVRAIKENSSIAVATDLCMCEYTPHGHCGIVKGGSVDNDATLEIYGRIAVSQAAAGADIVAPSGMMDGQVASIRKALDAEGFTDTAILAYSAKAASSFYGPFREAAESSPSFGDRRTYQLNFASGTEHIREIELDIAEGADIVMVKPALTALDMVRRARELFNVPVAAYNVSGEYSMVKAAALNGWIDYRGAVTEILTSIFRAGADMVVTYHALEVAGWMKGEVV</sequence>
<keyword evidence="6 15" id="KW-0456">Lyase</keyword>
<accession>A0A8J7YPK1</accession>
<dbReference type="GO" id="GO:0008270">
    <property type="term" value="F:zinc ion binding"/>
    <property type="evidence" value="ECO:0007669"/>
    <property type="project" value="TreeGrafter"/>
</dbReference>
<dbReference type="Gene3D" id="3.20.20.70">
    <property type="entry name" value="Aldolase class I"/>
    <property type="match status" value="1"/>
</dbReference>
<dbReference type="FunFam" id="3.20.20.70:FF:000019">
    <property type="entry name" value="Delta-aminolevulinic acid dehydratase"/>
    <property type="match status" value="1"/>
</dbReference>
<reference evidence="15" key="1">
    <citation type="submission" date="2021-04" db="EMBL/GenBank/DDBJ databases">
        <title>Genomic insights into ecological role and evolution of a novel Thermoplasmata order Candidatus Sysuiplasmatales.</title>
        <authorList>
            <person name="Yuan Y."/>
        </authorList>
    </citation>
    <scope>NUCLEOTIDE SEQUENCE</scope>
    <source>
        <strain evidence="16">TUT19-bin139</strain>
        <strain evidence="15">YP2-bin.285</strain>
    </source>
</reference>
<evidence type="ECO:0000256" key="9">
    <source>
        <dbReference type="ARBA" id="ARBA00047651"/>
    </source>
</evidence>
<evidence type="ECO:0000256" key="8">
    <source>
        <dbReference type="ARBA" id="ARBA00032837"/>
    </source>
</evidence>
<evidence type="ECO:0000256" key="13">
    <source>
        <dbReference type="PIRSR" id="PIRSR001415-5"/>
    </source>
</evidence>
<feature type="binding site" evidence="11">
    <location>
        <position position="196"/>
    </location>
    <ligand>
        <name>5-aminolevulinate</name>
        <dbReference type="ChEBI" id="CHEBI:356416"/>
        <label>1</label>
    </ligand>
</feature>
<evidence type="ECO:0000313" key="17">
    <source>
        <dbReference type="Proteomes" id="UP000716004"/>
    </source>
</evidence>
<gene>
    <name evidence="15" type="primary">hemB</name>
    <name evidence="15" type="ORF">J9259_02765</name>
    <name evidence="16" type="ORF">KIY12_00785</name>
</gene>
<keyword evidence="12" id="KW-0862">Zinc</keyword>
<keyword evidence="12" id="KW-0479">Metal-binding</keyword>
<protein>
    <recommendedName>
        <fullName evidence="4">Delta-aminolevulinic acid dehydratase</fullName>
        <ecNumber evidence="3">4.2.1.24</ecNumber>
    </recommendedName>
    <alternativeName>
        <fullName evidence="8">Porphobilinogen synthase</fullName>
    </alternativeName>
</protein>
<feature type="active site" description="Schiff-base intermediate with substrate" evidence="10">
    <location>
        <position position="239"/>
    </location>
</feature>
<evidence type="ECO:0000256" key="5">
    <source>
        <dbReference type="ARBA" id="ARBA00023133"/>
    </source>
</evidence>
<comment type="pathway">
    <text evidence="1">Porphyrin-containing compound metabolism; protoporphyrin-IX biosynthesis; coproporphyrinogen-III from 5-aminolevulinate: step 1/4.</text>
</comment>
<feature type="binding site" evidence="13">
    <location>
        <position position="224"/>
    </location>
    <ligand>
        <name>Mg(2+)</name>
        <dbReference type="ChEBI" id="CHEBI:18420"/>
    </ligand>
</feature>
<feature type="binding site" evidence="12">
    <location>
        <position position="111"/>
    </location>
    <ligand>
        <name>Zn(2+)</name>
        <dbReference type="ChEBI" id="CHEBI:29105"/>
        <note>catalytic</note>
    </ligand>
</feature>
<dbReference type="SMART" id="SM01004">
    <property type="entry name" value="ALAD"/>
    <property type="match status" value="1"/>
</dbReference>
<feature type="binding site" evidence="11">
    <location>
        <position position="265"/>
    </location>
    <ligand>
        <name>5-aminolevulinate</name>
        <dbReference type="ChEBI" id="CHEBI:356416"/>
        <label>2</label>
    </ligand>
</feature>
<dbReference type="InterPro" id="IPR013785">
    <property type="entry name" value="Aldolase_TIM"/>
</dbReference>
<name>A0A8J7YPK1_9ARCH</name>
<evidence type="ECO:0000256" key="7">
    <source>
        <dbReference type="ARBA" id="ARBA00023244"/>
    </source>
</evidence>
<evidence type="ECO:0000256" key="11">
    <source>
        <dbReference type="PIRSR" id="PIRSR001415-2"/>
    </source>
</evidence>
<dbReference type="Proteomes" id="UP000750197">
    <property type="component" value="Unassembled WGS sequence"/>
</dbReference>
<comment type="similarity">
    <text evidence="2 14">Belongs to the ALAD family.</text>
</comment>
<dbReference type="CDD" id="cd00384">
    <property type="entry name" value="ALAD_PBGS"/>
    <property type="match status" value="1"/>
</dbReference>
<dbReference type="NCBIfam" id="NF006762">
    <property type="entry name" value="PRK09283.1"/>
    <property type="match status" value="1"/>
</dbReference>